<gene>
    <name evidence="5" type="ORF">HYN46_03520</name>
</gene>
<evidence type="ECO:0000313" key="5">
    <source>
        <dbReference type="EMBL" id="AXI02013.1"/>
    </source>
</evidence>
<dbReference type="CDD" id="cd02440">
    <property type="entry name" value="AdoMet_MTases"/>
    <property type="match status" value="1"/>
</dbReference>
<dbReference type="KEGG" id="mbah:HYN46_03520"/>
<accession>A0A345P404</accession>
<evidence type="ECO:0000313" key="6">
    <source>
        <dbReference type="Proteomes" id="UP000253940"/>
    </source>
</evidence>
<dbReference type="GO" id="GO:0032259">
    <property type="term" value="P:methylation"/>
    <property type="evidence" value="ECO:0007669"/>
    <property type="project" value="UniProtKB-KW"/>
</dbReference>
<evidence type="ECO:0000256" key="2">
    <source>
        <dbReference type="ARBA" id="ARBA00022603"/>
    </source>
</evidence>
<dbReference type="OrthoDB" id="9797252at2"/>
<protein>
    <submittedName>
        <fullName evidence="5">Class I SAM-dependent methyltransferase</fullName>
    </submittedName>
</protein>
<dbReference type="EMBL" id="CP031222">
    <property type="protein sequence ID" value="AXI02013.1"/>
    <property type="molecule type" value="Genomic_DNA"/>
</dbReference>
<dbReference type="RefSeq" id="WP_114898123.1">
    <property type="nucleotide sequence ID" value="NZ_CP031222.1"/>
</dbReference>
<keyword evidence="2 5" id="KW-0489">Methyltransferase</keyword>
<evidence type="ECO:0000256" key="1">
    <source>
        <dbReference type="ARBA" id="ARBA00008361"/>
    </source>
</evidence>
<keyword evidence="3 5" id="KW-0808">Transferase</keyword>
<reference evidence="5 6" key="1">
    <citation type="submission" date="2018-07" db="EMBL/GenBank/DDBJ databases">
        <title>Genome sequencing of Moraxellaceae gen. HYN0046.</title>
        <authorList>
            <person name="Kim M."/>
            <person name="Yi H."/>
        </authorList>
    </citation>
    <scope>NUCLEOTIDE SEQUENCE [LARGE SCALE GENOMIC DNA]</scope>
    <source>
        <strain evidence="5 6">HYN0046</strain>
    </source>
</reference>
<dbReference type="GO" id="GO:0008757">
    <property type="term" value="F:S-adenosylmethionine-dependent methyltransferase activity"/>
    <property type="evidence" value="ECO:0007669"/>
    <property type="project" value="InterPro"/>
</dbReference>
<feature type="domain" description="Methyltransferase type 11" evidence="4">
    <location>
        <begin position="42"/>
        <end position="129"/>
    </location>
</feature>
<dbReference type="PANTHER" id="PTHR44942">
    <property type="entry name" value="METHYLTRANSF_11 DOMAIN-CONTAINING PROTEIN"/>
    <property type="match status" value="1"/>
</dbReference>
<evidence type="ECO:0000259" key="4">
    <source>
        <dbReference type="Pfam" id="PF08241"/>
    </source>
</evidence>
<dbReference type="PANTHER" id="PTHR44942:SF4">
    <property type="entry name" value="METHYLTRANSFERASE TYPE 11 DOMAIN-CONTAINING PROTEIN"/>
    <property type="match status" value="1"/>
</dbReference>
<dbReference type="Gene3D" id="3.40.50.150">
    <property type="entry name" value="Vaccinia Virus protein VP39"/>
    <property type="match status" value="1"/>
</dbReference>
<dbReference type="AlphaFoldDB" id="A0A345P404"/>
<dbReference type="InterPro" id="IPR051052">
    <property type="entry name" value="Diverse_substrate_MTase"/>
</dbReference>
<dbReference type="SUPFAM" id="SSF53335">
    <property type="entry name" value="S-adenosyl-L-methionine-dependent methyltransferases"/>
    <property type="match status" value="1"/>
</dbReference>
<comment type="similarity">
    <text evidence="1">Belongs to the methyltransferase superfamily.</text>
</comment>
<dbReference type="InterPro" id="IPR029063">
    <property type="entry name" value="SAM-dependent_MTases_sf"/>
</dbReference>
<keyword evidence="6" id="KW-1185">Reference proteome</keyword>
<proteinExistence type="inferred from homology"/>
<sequence>MSTFKDHFSSLANAYATFRPDYPNALFTWLSSLCVEHELAWDCATGNGQAAKHLAQYFTQVAATDASVDQITQATGPANVQFSVAPAEHTNLPDQSVDLLVVAQAVHWFDFDAFYAEAKRVLKPQGVIALITYAHHRVDETIDVPSLHYYHDIIGNYWPPERKWVENLYRDLPFPFEEISAPTFKLEAEWSLPHFIGYQATWSATKQYMASTGHNPIPELEATLRPLWGKPETLRKIEWPIALRVGRVH</sequence>
<organism evidence="5 6">
    <name type="scientific">Aquirhabdus parva</name>
    <dbReference type="NCBI Taxonomy" id="2283318"/>
    <lineage>
        <taxon>Bacteria</taxon>
        <taxon>Pseudomonadati</taxon>
        <taxon>Pseudomonadota</taxon>
        <taxon>Gammaproteobacteria</taxon>
        <taxon>Moraxellales</taxon>
        <taxon>Moraxellaceae</taxon>
        <taxon>Aquirhabdus</taxon>
    </lineage>
</organism>
<dbReference type="InterPro" id="IPR013216">
    <property type="entry name" value="Methyltransf_11"/>
</dbReference>
<evidence type="ECO:0000256" key="3">
    <source>
        <dbReference type="ARBA" id="ARBA00022679"/>
    </source>
</evidence>
<dbReference type="Pfam" id="PF08241">
    <property type="entry name" value="Methyltransf_11"/>
    <property type="match status" value="1"/>
</dbReference>
<name>A0A345P404_9GAMM</name>
<dbReference type="Proteomes" id="UP000253940">
    <property type="component" value="Chromosome"/>
</dbReference>